<evidence type="ECO:0000313" key="1">
    <source>
        <dbReference type="EMBL" id="GGE15855.1"/>
    </source>
</evidence>
<dbReference type="Proteomes" id="UP000612855">
    <property type="component" value="Unassembled WGS sequence"/>
</dbReference>
<dbReference type="RefSeq" id="WP_188475665.1">
    <property type="nucleotide sequence ID" value="NZ_BMFJ01000001.1"/>
</dbReference>
<dbReference type="Gene3D" id="3.40.630.40">
    <property type="entry name" value="Zn-dependent exopeptidases"/>
    <property type="match status" value="1"/>
</dbReference>
<gene>
    <name evidence="1" type="ORF">GCM10011360_00820</name>
</gene>
<reference evidence="2" key="1">
    <citation type="journal article" date="2019" name="Int. J. Syst. Evol. Microbiol.">
        <title>The Global Catalogue of Microorganisms (GCM) 10K type strain sequencing project: providing services to taxonomists for standard genome sequencing and annotation.</title>
        <authorList>
            <consortium name="The Broad Institute Genomics Platform"/>
            <consortium name="The Broad Institute Genome Sequencing Center for Infectious Disease"/>
            <person name="Wu L."/>
            <person name="Ma J."/>
        </authorList>
    </citation>
    <scope>NUCLEOTIDE SEQUENCE [LARGE SCALE GENOMIC DNA]</scope>
    <source>
        <strain evidence="2">CGMCC 1.12664</strain>
    </source>
</reference>
<dbReference type="InterPro" id="IPR007709">
    <property type="entry name" value="N-FG_amidohydro"/>
</dbReference>
<dbReference type="EMBL" id="BMFJ01000001">
    <property type="protein sequence ID" value="GGE15855.1"/>
    <property type="molecule type" value="Genomic_DNA"/>
</dbReference>
<name>A0A916ZVC4_9RHOB</name>
<dbReference type="SUPFAM" id="SSF53187">
    <property type="entry name" value="Zn-dependent exopeptidases"/>
    <property type="match status" value="1"/>
</dbReference>
<dbReference type="InterPro" id="IPR011227">
    <property type="entry name" value="UCP029730"/>
</dbReference>
<dbReference type="AlphaFoldDB" id="A0A916ZVC4"/>
<proteinExistence type="predicted"/>
<evidence type="ECO:0000313" key="2">
    <source>
        <dbReference type="Proteomes" id="UP000612855"/>
    </source>
</evidence>
<protein>
    <submittedName>
        <fullName evidence="1">N-formylglutamate amidohydrolase</fullName>
    </submittedName>
</protein>
<dbReference type="PIRSF" id="PIRSF029730">
    <property type="entry name" value="UCP029730"/>
    <property type="match status" value="1"/>
</dbReference>
<sequence>MQQDWSAVKVVRPEGRGPFVLVCEHAAREIPEEFAGLGLSAEARDSHAAWDIGAMDVAVALSDLLDAPLVAGGVSRLVYDLNRPLDAVSAIPEKSEIHEVPGNRGLDAAARQDRFDRVHEPFHDALSGVLDARTGSVSLVTVHSFTPVYNGVRRAVELGFLHHDDARLARACLAREQAAGPYRAALNDPYGKADGVTYTLARHGEARGLAPLMIEIRNDLIATTDTAQAMAAHLAGTLTAAQAALDTAEAAR</sequence>
<keyword evidence="2" id="KW-1185">Reference proteome</keyword>
<accession>A0A916ZVC4</accession>
<dbReference type="Pfam" id="PF05013">
    <property type="entry name" value="FGase"/>
    <property type="match status" value="1"/>
</dbReference>
<organism evidence="1 2">
    <name type="scientific">Primorskyibacter flagellatus</name>
    <dbReference type="NCBI Taxonomy" id="1387277"/>
    <lineage>
        <taxon>Bacteria</taxon>
        <taxon>Pseudomonadati</taxon>
        <taxon>Pseudomonadota</taxon>
        <taxon>Alphaproteobacteria</taxon>
        <taxon>Rhodobacterales</taxon>
        <taxon>Roseobacteraceae</taxon>
        <taxon>Primorskyibacter</taxon>
    </lineage>
</organism>
<comment type="caution">
    <text evidence="1">The sequence shown here is derived from an EMBL/GenBank/DDBJ whole genome shotgun (WGS) entry which is preliminary data.</text>
</comment>